<dbReference type="GO" id="GO:0005737">
    <property type="term" value="C:cytoplasm"/>
    <property type="evidence" value="ECO:0007669"/>
    <property type="project" value="TreeGrafter"/>
</dbReference>
<feature type="binding site" evidence="9">
    <location>
        <position position="61"/>
    </location>
    <ligand>
        <name>Zn(2+)</name>
        <dbReference type="ChEBI" id="CHEBI:29105"/>
        <label>1</label>
    </ligand>
</feature>
<evidence type="ECO:0000313" key="12">
    <source>
        <dbReference type="Proteomes" id="UP000287171"/>
    </source>
</evidence>
<organism evidence="11 12">
    <name type="scientific">Dictyobacter alpinus</name>
    <dbReference type="NCBI Taxonomy" id="2014873"/>
    <lineage>
        <taxon>Bacteria</taxon>
        <taxon>Bacillati</taxon>
        <taxon>Chloroflexota</taxon>
        <taxon>Ktedonobacteria</taxon>
        <taxon>Ktedonobacterales</taxon>
        <taxon>Dictyobacteraceae</taxon>
        <taxon>Dictyobacter</taxon>
    </lineage>
</organism>
<dbReference type="InterPro" id="IPR032466">
    <property type="entry name" value="Metal_Hydrolase"/>
</dbReference>
<protein>
    <recommendedName>
        <fullName evidence="9">Allantoinase</fullName>
        <ecNumber evidence="9">3.5.2.5</ecNumber>
    </recommendedName>
    <alternativeName>
        <fullName evidence="9">Allantoin-utilizing enzyme</fullName>
    </alternativeName>
</protein>
<dbReference type="NCBIfam" id="NF004839">
    <property type="entry name" value="PRK06189.1"/>
    <property type="match status" value="1"/>
</dbReference>
<comment type="caution">
    <text evidence="11">The sequence shown here is derived from an EMBL/GenBank/DDBJ whole genome shotgun (WGS) entry which is preliminary data.</text>
</comment>
<sequence>MKSYDLIIRGGTLVTANGTQQADLAIADERIVELAPEISGSAQAVIDAHLLHIFPGAIDAHVHFNEPGRTAWEGFVSGSRALAAGGTTTFFDMPLNSHPPTIDIASFVAKLAAARASSYVDFGLWGGLVPENLEQLADLAHCGVVGFKAFMSNSGIDDFHAVDDATLYSGMEQAARLGKLVAVHAENDQLTAALAQQAQAAGKTGVKDYLASRPVVAELEAIERAILFAQETGCTLHIVHVSSGRGVRLVAGARARGQDVSCETCPHYLVLTEEDVEELGAVAKCAPPLRSRSEQEALWQHLFAGTLPMVASDHSPAPPQMKLSADFFKVWGGISGCQSLLSLLLTEGYHQRHLPLQTIVAATSAYVARRFQLPDQKGRLEVGADADLSLVALSTPYQLQERDLFYQHPYSPYLGLELRGKIVRTLVRGHTVFLDGEIVGMPKGQFLPSFPLTTTS</sequence>
<comment type="function">
    <text evidence="1">Catalyzes the reversible cyclization of carbamoyl aspartate to dihydroorotate.</text>
</comment>
<evidence type="ECO:0000256" key="2">
    <source>
        <dbReference type="ARBA" id="ARBA00008829"/>
    </source>
</evidence>
<comment type="PTM">
    <text evidence="9">Carboxylation allows a single lysine to coordinate two zinc ions.</text>
</comment>
<proteinExistence type="inferred from homology"/>
<dbReference type="Proteomes" id="UP000287171">
    <property type="component" value="Unassembled WGS sequence"/>
</dbReference>
<feature type="binding site" description="via carbamate group" evidence="9">
    <location>
        <position position="148"/>
    </location>
    <ligand>
        <name>Zn(2+)</name>
        <dbReference type="ChEBI" id="CHEBI:29105"/>
        <label>1</label>
    </ligand>
</feature>
<dbReference type="InterPro" id="IPR006680">
    <property type="entry name" value="Amidohydro-rel"/>
</dbReference>
<comment type="cofactor">
    <cofactor evidence="9">
        <name>Zn(2+)</name>
        <dbReference type="ChEBI" id="CHEBI:29105"/>
    </cofactor>
    <text evidence="9">Binds 2 Zn(2+) ions per subunit.</text>
</comment>
<evidence type="ECO:0000256" key="5">
    <source>
        <dbReference type="ARBA" id="ARBA00022631"/>
    </source>
</evidence>
<keyword evidence="7 9" id="KW-0378">Hydrolase</keyword>
<dbReference type="PROSITE" id="PS00482">
    <property type="entry name" value="DIHYDROOROTASE_1"/>
    <property type="match status" value="1"/>
</dbReference>
<dbReference type="UniPathway" id="UPA00395">
    <property type="reaction ID" value="UER00653"/>
</dbReference>
<dbReference type="GO" id="GO:0004038">
    <property type="term" value="F:allantoinase activity"/>
    <property type="evidence" value="ECO:0007669"/>
    <property type="project" value="UniProtKB-UniRule"/>
</dbReference>
<dbReference type="GO" id="GO:0008270">
    <property type="term" value="F:zinc ion binding"/>
    <property type="evidence" value="ECO:0007669"/>
    <property type="project" value="InterPro"/>
</dbReference>
<evidence type="ECO:0000259" key="10">
    <source>
        <dbReference type="Pfam" id="PF01979"/>
    </source>
</evidence>
<dbReference type="InterPro" id="IPR017593">
    <property type="entry name" value="Allantoinase"/>
</dbReference>
<dbReference type="InterPro" id="IPR050138">
    <property type="entry name" value="DHOase/Allantoinase_Hydrolase"/>
</dbReference>
<dbReference type="HAMAP" id="MF_01645">
    <property type="entry name" value="Hydantoinase"/>
    <property type="match status" value="1"/>
</dbReference>
<evidence type="ECO:0000256" key="3">
    <source>
        <dbReference type="ARBA" id="ARBA00010286"/>
    </source>
</evidence>
<dbReference type="SUPFAM" id="SSF51556">
    <property type="entry name" value="Metallo-dependent hydrolases"/>
    <property type="match status" value="1"/>
</dbReference>
<feature type="binding site" description="via carbamate group" evidence="9">
    <location>
        <position position="148"/>
    </location>
    <ligand>
        <name>Zn(2+)</name>
        <dbReference type="ChEBI" id="CHEBI:29105"/>
        <label>2</label>
    </ligand>
</feature>
<feature type="modified residue" description="N6-carboxylysine" evidence="9">
    <location>
        <position position="148"/>
    </location>
</feature>
<dbReference type="InterPro" id="IPR002195">
    <property type="entry name" value="Dihydroorotase_CS"/>
</dbReference>
<evidence type="ECO:0000256" key="9">
    <source>
        <dbReference type="HAMAP-Rule" id="MF_01645"/>
    </source>
</evidence>
<comment type="similarity">
    <text evidence="2">Belongs to the metallo-dependent hydrolases superfamily. Hydantoinase/dihydropyrimidinase family.</text>
</comment>
<name>A0A402BHH3_9CHLR</name>
<dbReference type="NCBIfam" id="TIGR03178">
    <property type="entry name" value="allantoinase"/>
    <property type="match status" value="1"/>
</dbReference>
<comment type="subunit">
    <text evidence="4 9">Homotetramer.</text>
</comment>
<feature type="binding site" evidence="9">
    <location>
        <position position="240"/>
    </location>
    <ligand>
        <name>Zn(2+)</name>
        <dbReference type="ChEBI" id="CHEBI:29105"/>
        <label>2</label>
    </ligand>
</feature>
<dbReference type="Gene3D" id="2.30.40.10">
    <property type="entry name" value="Urease, subunit C, domain 1"/>
    <property type="match status" value="1"/>
</dbReference>
<dbReference type="InterPro" id="IPR047604">
    <property type="entry name" value="Allantoinase_bact"/>
</dbReference>
<dbReference type="GO" id="GO:0000256">
    <property type="term" value="P:allantoin catabolic process"/>
    <property type="evidence" value="ECO:0007669"/>
    <property type="project" value="UniProtKB-UniRule"/>
</dbReference>
<evidence type="ECO:0000256" key="1">
    <source>
        <dbReference type="ARBA" id="ARBA00002368"/>
    </source>
</evidence>
<accession>A0A402BHH3</accession>
<dbReference type="GO" id="GO:0050897">
    <property type="term" value="F:cobalt ion binding"/>
    <property type="evidence" value="ECO:0007669"/>
    <property type="project" value="InterPro"/>
</dbReference>
<dbReference type="Pfam" id="PF01979">
    <property type="entry name" value="Amidohydro_1"/>
    <property type="match status" value="1"/>
</dbReference>
<dbReference type="AlphaFoldDB" id="A0A402BHH3"/>
<keyword evidence="5 9" id="KW-0659">Purine metabolism</keyword>
<feature type="domain" description="Amidohydrolase-related" evidence="10">
    <location>
        <begin position="53"/>
        <end position="432"/>
    </location>
</feature>
<keyword evidence="12" id="KW-1185">Reference proteome</keyword>
<dbReference type="InterPro" id="IPR011059">
    <property type="entry name" value="Metal-dep_hydrolase_composite"/>
</dbReference>
<reference evidence="12" key="1">
    <citation type="submission" date="2018-12" db="EMBL/GenBank/DDBJ databases">
        <title>Tengunoibacter tsumagoiensis gen. nov., sp. nov., Dictyobacter kobayashii sp. nov., D. alpinus sp. nov., and D. joshuensis sp. nov. and description of Dictyobacteraceae fam. nov. within the order Ktedonobacterales isolated from Tengu-no-mugimeshi.</title>
        <authorList>
            <person name="Wang C.M."/>
            <person name="Zheng Y."/>
            <person name="Sakai Y."/>
            <person name="Toyoda A."/>
            <person name="Minakuchi Y."/>
            <person name="Abe K."/>
            <person name="Yokota A."/>
            <person name="Yabe S."/>
        </authorList>
    </citation>
    <scope>NUCLEOTIDE SEQUENCE [LARGE SCALE GENOMIC DNA]</scope>
    <source>
        <strain evidence="12">Uno16</strain>
    </source>
</reference>
<evidence type="ECO:0000313" key="11">
    <source>
        <dbReference type="EMBL" id="GCE30815.1"/>
    </source>
</evidence>
<dbReference type="PANTHER" id="PTHR43668:SF4">
    <property type="entry name" value="ALLANTOINASE"/>
    <property type="match status" value="1"/>
</dbReference>
<dbReference type="RefSeq" id="WP_126630856.1">
    <property type="nucleotide sequence ID" value="NZ_BIFT01000002.1"/>
</dbReference>
<dbReference type="Gene3D" id="3.20.20.140">
    <property type="entry name" value="Metal-dependent hydrolases"/>
    <property type="match status" value="1"/>
</dbReference>
<evidence type="ECO:0000256" key="8">
    <source>
        <dbReference type="ARBA" id="ARBA00022833"/>
    </source>
</evidence>
<dbReference type="SUPFAM" id="SSF51338">
    <property type="entry name" value="Composite domain of metallo-dependent hydrolases"/>
    <property type="match status" value="1"/>
</dbReference>
<keyword evidence="6 9" id="KW-0479">Metal-binding</keyword>
<dbReference type="EMBL" id="BIFT01000002">
    <property type="protein sequence ID" value="GCE30815.1"/>
    <property type="molecule type" value="Genomic_DNA"/>
</dbReference>
<comment type="similarity">
    <text evidence="3">Belongs to the metallo-dependent hydrolases superfamily. DHOase family. Class I DHOase subfamily.</text>
</comment>
<evidence type="ECO:0000256" key="6">
    <source>
        <dbReference type="ARBA" id="ARBA00022723"/>
    </source>
</evidence>
<comment type="pathway">
    <text evidence="9">Nitrogen metabolism; (S)-allantoin degradation; allantoate from (S)-allantoin: step 1/1.</text>
</comment>
<feature type="binding site" evidence="9">
    <location>
        <position position="63"/>
    </location>
    <ligand>
        <name>Zn(2+)</name>
        <dbReference type="ChEBI" id="CHEBI:29105"/>
        <label>1</label>
    </ligand>
</feature>
<dbReference type="EC" id="3.5.2.5" evidence="9"/>
<feature type="binding site" evidence="9">
    <location>
        <position position="313"/>
    </location>
    <ligand>
        <name>Zn(2+)</name>
        <dbReference type="ChEBI" id="CHEBI:29105"/>
        <label>1</label>
    </ligand>
</feature>
<dbReference type="PANTHER" id="PTHR43668">
    <property type="entry name" value="ALLANTOINASE"/>
    <property type="match status" value="1"/>
</dbReference>
<dbReference type="GO" id="GO:0006145">
    <property type="term" value="P:purine nucleobase catabolic process"/>
    <property type="evidence" value="ECO:0007669"/>
    <property type="project" value="TreeGrafter"/>
</dbReference>
<comment type="function">
    <text evidence="9">Catalyzes the conversion of allantoin (5-ureidohydantoin) to allantoic acid by hydrolytic cleavage of the five-member hydantoin ring.</text>
</comment>
<comment type="similarity">
    <text evidence="9">Belongs to the metallo-dependent hydrolases superfamily. Allantoinase family.</text>
</comment>
<keyword evidence="8 9" id="KW-0862">Zinc</keyword>
<dbReference type="OrthoDB" id="9765462at2"/>
<evidence type="ECO:0000256" key="7">
    <source>
        <dbReference type="ARBA" id="ARBA00022801"/>
    </source>
</evidence>
<feature type="binding site" evidence="9">
    <location>
        <position position="184"/>
    </location>
    <ligand>
        <name>Zn(2+)</name>
        <dbReference type="ChEBI" id="CHEBI:29105"/>
        <label>2</label>
    </ligand>
</feature>
<comment type="catalytic activity">
    <reaction evidence="9">
        <text>(S)-allantoin + H2O = allantoate + H(+)</text>
        <dbReference type="Rhea" id="RHEA:17029"/>
        <dbReference type="ChEBI" id="CHEBI:15377"/>
        <dbReference type="ChEBI" id="CHEBI:15378"/>
        <dbReference type="ChEBI" id="CHEBI:15678"/>
        <dbReference type="ChEBI" id="CHEBI:17536"/>
        <dbReference type="EC" id="3.5.2.5"/>
    </reaction>
</comment>
<gene>
    <name evidence="9 11" type="primary">allB</name>
    <name evidence="11" type="ORF">KDA_62990</name>
</gene>
<dbReference type="FunFam" id="3.20.20.140:FF:000174">
    <property type="entry name" value="Dihydropyrimidinase-related protein 2"/>
    <property type="match status" value="1"/>
</dbReference>
<evidence type="ECO:0000256" key="4">
    <source>
        <dbReference type="ARBA" id="ARBA00011881"/>
    </source>
</evidence>